<sequence>MITTEINNTARYPVNKKIIQRTVDKCAKFLKFKDADLSIAFVADKEIRQMNKIYRGVDKPTDVLSFGGLACYCSPFFPRVSFRPPLFQRGVRGLPACLRRQAQAGDFSTAGTGKRENERTREGADNNQEIRAEAAGSGEGLPACLACASRAGRRAEKSPRLPCVQPTPFVKGGNLPRPAINACSLPPLKKGVVHGYAEIIISYETAKKQAGENKIPISEEIKKLLIHALLHLSGFDHETDKDAREMEKAEKILLDC</sequence>
<accession>A0A1F5S7W9</accession>
<dbReference type="InterPro" id="IPR020549">
    <property type="entry name" value="YbeY_CS"/>
</dbReference>
<dbReference type="GO" id="GO:0006364">
    <property type="term" value="P:rRNA processing"/>
    <property type="evidence" value="ECO:0007669"/>
    <property type="project" value="UniProtKB-UniRule"/>
</dbReference>
<keyword evidence="7" id="KW-0698">rRNA processing</keyword>
<dbReference type="PROSITE" id="PS01306">
    <property type="entry name" value="UPF0054"/>
    <property type="match status" value="1"/>
</dbReference>
<evidence type="ECO:0000256" key="4">
    <source>
        <dbReference type="ARBA" id="ARBA00022759"/>
    </source>
</evidence>
<dbReference type="InterPro" id="IPR023091">
    <property type="entry name" value="MetalPrtase_cat_dom_sf_prd"/>
</dbReference>
<protein>
    <recommendedName>
        <fullName evidence="7">Endoribonuclease YbeY</fullName>
        <ecNumber evidence="7">3.1.-.-</ecNumber>
    </recommendedName>
</protein>
<keyword evidence="7" id="KW-0690">Ribosome biogenesis</keyword>
<dbReference type="PANTHER" id="PTHR46986:SF1">
    <property type="entry name" value="ENDORIBONUCLEASE YBEY, CHLOROPLASTIC"/>
    <property type="match status" value="1"/>
</dbReference>
<name>A0A1F5S7W9_9BACT</name>
<dbReference type="NCBIfam" id="TIGR00043">
    <property type="entry name" value="rRNA maturation RNase YbeY"/>
    <property type="match status" value="1"/>
</dbReference>
<reference evidence="9 10" key="1">
    <citation type="journal article" date="2016" name="Nat. Commun.">
        <title>Thousands of microbial genomes shed light on interconnected biogeochemical processes in an aquifer system.</title>
        <authorList>
            <person name="Anantharaman K."/>
            <person name="Brown C.T."/>
            <person name="Hug L.A."/>
            <person name="Sharon I."/>
            <person name="Castelle C.J."/>
            <person name="Probst A.J."/>
            <person name="Thomas B.C."/>
            <person name="Singh A."/>
            <person name="Wilkins M.J."/>
            <person name="Karaoz U."/>
            <person name="Brodie E.L."/>
            <person name="Williams K.H."/>
            <person name="Hubbard S.S."/>
            <person name="Banfield J.F."/>
        </authorList>
    </citation>
    <scope>NUCLEOTIDE SEQUENCE [LARGE SCALE GENOMIC DNA]</scope>
</reference>
<dbReference type="Pfam" id="PF02130">
    <property type="entry name" value="YbeY"/>
    <property type="match status" value="2"/>
</dbReference>
<feature type="region of interest" description="Disordered" evidence="8">
    <location>
        <begin position="107"/>
        <end position="127"/>
    </location>
</feature>
<evidence type="ECO:0000256" key="2">
    <source>
        <dbReference type="ARBA" id="ARBA00022722"/>
    </source>
</evidence>
<dbReference type="AlphaFoldDB" id="A0A1F5S7W9"/>
<evidence type="ECO:0000256" key="7">
    <source>
        <dbReference type="HAMAP-Rule" id="MF_00009"/>
    </source>
</evidence>
<evidence type="ECO:0000256" key="6">
    <source>
        <dbReference type="ARBA" id="ARBA00022833"/>
    </source>
</evidence>
<dbReference type="Proteomes" id="UP000178323">
    <property type="component" value="Unassembled WGS sequence"/>
</dbReference>
<dbReference type="Gene3D" id="3.40.390.30">
    <property type="entry name" value="Metalloproteases ('zincins'), catalytic domain"/>
    <property type="match status" value="2"/>
</dbReference>
<gene>
    <name evidence="7" type="primary">ybeY</name>
    <name evidence="9" type="ORF">A2Y83_02270</name>
</gene>
<evidence type="ECO:0000256" key="3">
    <source>
        <dbReference type="ARBA" id="ARBA00022723"/>
    </source>
</evidence>
<keyword evidence="5 7" id="KW-0378">Hydrolase</keyword>
<dbReference type="GO" id="GO:0005737">
    <property type="term" value="C:cytoplasm"/>
    <property type="evidence" value="ECO:0007669"/>
    <property type="project" value="UniProtKB-SubCell"/>
</dbReference>
<comment type="function">
    <text evidence="7">Single strand-specific metallo-endoribonuclease involved in late-stage 70S ribosome quality control and in maturation of the 3' terminus of the 16S rRNA.</text>
</comment>
<dbReference type="SUPFAM" id="SSF55486">
    <property type="entry name" value="Metalloproteases ('zincins'), catalytic domain"/>
    <property type="match status" value="2"/>
</dbReference>
<evidence type="ECO:0000256" key="8">
    <source>
        <dbReference type="SAM" id="MobiDB-lite"/>
    </source>
</evidence>
<dbReference type="EMBL" id="MFFS01000012">
    <property type="protein sequence ID" value="OGF22838.1"/>
    <property type="molecule type" value="Genomic_DNA"/>
</dbReference>
<comment type="similarity">
    <text evidence="1 7">Belongs to the endoribonuclease YbeY family.</text>
</comment>
<comment type="cofactor">
    <cofactor evidence="7">
        <name>Zn(2+)</name>
        <dbReference type="ChEBI" id="CHEBI:29105"/>
    </cofactor>
    <text evidence="7">Binds 1 zinc ion.</text>
</comment>
<dbReference type="InterPro" id="IPR002036">
    <property type="entry name" value="YbeY"/>
</dbReference>
<dbReference type="EC" id="3.1.-.-" evidence="7"/>
<keyword evidence="7" id="KW-0963">Cytoplasm</keyword>
<evidence type="ECO:0000313" key="9">
    <source>
        <dbReference type="EMBL" id="OGF22838.1"/>
    </source>
</evidence>
<proteinExistence type="inferred from homology"/>
<evidence type="ECO:0000256" key="5">
    <source>
        <dbReference type="ARBA" id="ARBA00022801"/>
    </source>
</evidence>
<keyword evidence="4 7" id="KW-0255">Endonuclease</keyword>
<feature type="binding site" evidence="7">
    <location>
        <position position="237"/>
    </location>
    <ligand>
        <name>Zn(2+)</name>
        <dbReference type="ChEBI" id="CHEBI:29105"/>
        <note>catalytic</note>
    </ligand>
</feature>
<dbReference type="STRING" id="1797985.A2Y83_02270"/>
<evidence type="ECO:0000256" key="1">
    <source>
        <dbReference type="ARBA" id="ARBA00010875"/>
    </source>
</evidence>
<feature type="binding site" evidence="7">
    <location>
        <position position="231"/>
    </location>
    <ligand>
        <name>Zn(2+)</name>
        <dbReference type="ChEBI" id="CHEBI:29105"/>
        <note>catalytic</note>
    </ligand>
</feature>
<organism evidence="9 10">
    <name type="scientific">Candidatus Falkowbacteria bacterium RBG_13_39_14</name>
    <dbReference type="NCBI Taxonomy" id="1797985"/>
    <lineage>
        <taxon>Bacteria</taxon>
        <taxon>Candidatus Falkowiibacteriota</taxon>
    </lineage>
</organism>
<comment type="caution">
    <text evidence="9">The sequence shown here is derived from an EMBL/GenBank/DDBJ whole genome shotgun (WGS) entry which is preliminary data.</text>
</comment>
<dbReference type="GO" id="GO:0008270">
    <property type="term" value="F:zinc ion binding"/>
    <property type="evidence" value="ECO:0007669"/>
    <property type="project" value="UniProtKB-UniRule"/>
</dbReference>
<dbReference type="PANTHER" id="PTHR46986">
    <property type="entry name" value="ENDORIBONUCLEASE YBEY, CHLOROPLASTIC"/>
    <property type="match status" value="1"/>
</dbReference>
<keyword evidence="6 7" id="KW-0862">Zinc</keyword>
<feature type="binding site" evidence="7">
    <location>
        <position position="227"/>
    </location>
    <ligand>
        <name>Zn(2+)</name>
        <dbReference type="ChEBI" id="CHEBI:29105"/>
        <note>catalytic</note>
    </ligand>
</feature>
<feature type="compositionally biased region" description="Basic and acidic residues" evidence="8">
    <location>
        <begin position="113"/>
        <end position="127"/>
    </location>
</feature>
<dbReference type="GO" id="GO:0004521">
    <property type="term" value="F:RNA endonuclease activity"/>
    <property type="evidence" value="ECO:0007669"/>
    <property type="project" value="UniProtKB-UniRule"/>
</dbReference>
<keyword evidence="2 7" id="KW-0540">Nuclease</keyword>
<evidence type="ECO:0000313" key="10">
    <source>
        <dbReference type="Proteomes" id="UP000178323"/>
    </source>
</evidence>
<comment type="subcellular location">
    <subcellularLocation>
        <location evidence="7">Cytoplasm</location>
    </subcellularLocation>
</comment>
<keyword evidence="3 7" id="KW-0479">Metal-binding</keyword>
<dbReference type="HAMAP" id="MF_00009">
    <property type="entry name" value="Endoribonucl_YbeY"/>
    <property type="match status" value="1"/>
</dbReference>
<dbReference type="GO" id="GO:0004222">
    <property type="term" value="F:metalloendopeptidase activity"/>
    <property type="evidence" value="ECO:0007669"/>
    <property type="project" value="InterPro"/>
</dbReference>